<organism evidence="2 3">
    <name type="scientific">Halosolutus amylolyticus</name>
    <dbReference type="NCBI Taxonomy" id="2932267"/>
    <lineage>
        <taxon>Archaea</taxon>
        <taxon>Methanobacteriati</taxon>
        <taxon>Methanobacteriota</taxon>
        <taxon>Stenosarchaea group</taxon>
        <taxon>Halobacteria</taxon>
        <taxon>Halobacteriales</taxon>
        <taxon>Natrialbaceae</taxon>
        <taxon>Halosolutus</taxon>
    </lineage>
</organism>
<dbReference type="AlphaFoldDB" id="A0ABD5PNT9"/>
<sequence length="347" mass="37016">MSEVHRRKALHLLGAGAGTALLAGCSESSDDTGTNPDDESSGDDQPTGELPSYAPILPETDDQQYFYGAIDQATIAALRDDEGPEDGAEPTDPLLANPVAFTFNYYLFGLSQLAESASFEPYRENDRTDDGNGAFVFVDGTYALKGTYAFDGFTSDLEDAGYDVETEAETYAVYTDPDSGEVVGVSDKVFAFSYPNANDPDFDPITSVERTVATAAGDREPKHETDDEFESLVRAGENDGIAVCLYTTDDEFDEDTLSNETSEDGSDGPTFDFTAFAGAAGVQQRLSITEDDVAARATSTVVYSSDDRVDETGLESELGTDADTTSVDRDGTSVTVTADYAGEIVDE</sequence>
<feature type="region of interest" description="Disordered" evidence="1">
    <location>
        <begin position="305"/>
        <end position="329"/>
    </location>
</feature>
<evidence type="ECO:0000313" key="3">
    <source>
        <dbReference type="Proteomes" id="UP001595898"/>
    </source>
</evidence>
<accession>A0ABD5PNT9</accession>
<proteinExistence type="predicted"/>
<gene>
    <name evidence="2" type="ORF">ACFO5R_07200</name>
</gene>
<dbReference type="RefSeq" id="WP_250142325.1">
    <property type="nucleotide sequence ID" value="NZ_JALIQP010000006.1"/>
</dbReference>
<comment type="caution">
    <text evidence="2">The sequence shown here is derived from an EMBL/GenBank/DDBJ whole genome shotgun (WGS) entry which is preliminary data.</text>
</comment>
<dbReference type="Proteomes" id="UP001595898">
    <property type="component" value="Unassembled WGS sequence"/>
</dbReference>
<name>A0ABD5PNT9_9EURY</name>
<protein>
    <submittedName>
        <fullName evidence="2">Uncharacterized protein</fullName>
    </submittedName>
</protein>
<dbReference type="PROSITE" id="PS51257">
    <property type="entry name" value="PROKAR_LIPOPROTEIN"/>
    <property type="match status" value="1"/>
</dbReference>
<evidence type="ECO:0000256" key="1">
    <source>
        <dbReference type="SAM" id="MobiDB-lite"/>
    </source>
</evidence>
<reference evidence="2 3" key="1">
    <citation type="journal article" date="2019" name="Int. J. Syst. Evol. Microbiol.">
        <title>The Global Catalogue of Microorganisms (GCM) 10K type strain sequencing project: providing services to taxonomists for standard genome sequencing and annotation.</title>
        <authorList>
            <consortium name="The Broad Institute Genomics Platform"/>
            <consortium name="The Broad Institute Genome Sequencing Center for Infectious Disease"/>
            <person name="Wu L."/>
            <person name="Ma J."/>
        </authorList>
    </citation>
    <scope>NUCLEOTIDE SEQUENCE [LARGE SCALE GENOMIC DNA]</scope>
    <source>
        <strain evidence="2 3">WLHS5</strain>
    </source>
</reference>
<dbReference type="EMBL" id="JBHSFA010000003">
    <property type="protein sequence ID" value="MFC4541711.1"/>
    <property type="molecule type" value="Genomic_DNA"/>
</dbReference>
<keyword evidence="3" id="KW-1185">Reference proteome</keyword>
<evidence type="ECO:0000313" key="2">
    <source>
        <dbReference type="EMBL" id="MFC4541711.1"/>
    </source>
</evidence>
<feature type="region of interest" description="Disordered" evidence="1">
    <location>
        <begin position="23"/>
        <end position="56"/>
    </location>
</feature>